<organism evidence="2 3">
    <name type="scientific">Pyronema omphalodes (strain CBS 100304)</name>
    <name type="common">Pyronema confluens</name>
    <dbReference type="NCBI Taxonomy" id="1076935"/>
    <lineage>
        <taxon>Eukaryota</taxon>
        <taxon>Fungi</taxon>
        <taxon>Dikarya</taxon>
        <taxon>Ascomycota</taxon>
        <taxon>Pezizomycotina</taxon>
        <taxon>Pezizomycetes</taxon>
        <taxon>Pezizales</taxon>
        <taxon>Pyronemataceae</taxon>
        <taxon>Pyronema</taxon>
    </lineage>
</organism>
<evidence type="ECO:0000313" key="2">
    <source>
        <dbReference type="EMBL" id="CCX31188.1"/>
    </source>
</evidence>
<dbReference type="AlphaFoldDB" id="U4LGZ4"/>
<dbReference type="Gene3D" id="1.10.246.140">
    <property type="match status" value="1"/>
</dbReference>
<dbReference type="STRING" id="1076935.U4LGZ4"/>
<dbReference type="Proteomes" id="UP000018144">
    <property type="component" value="Unassembled WGS sequence"/>
</dbReference>
<name>U4LGZ4_PYROM</name>
<evidence type="ECO:0000256" key="1">
    <source>
        <dbReference type="SAM" id="MobiDB-lite"/>
    </source>
</evidence>
<feature type="region of interest" description="Disordered" evidence="1">
    <location>
        <begin position="1"/>
        <end position="64"/>
    </location>
</feature>
<dbReference type="PANTHER" id="PTHR12514">
    <property type="entry name" value="ENHANCER OF YELLOW 2 TRANSCRIPTION FACTOR"/>
    <property type="match status" value="1"/>
</dbReference>
<feature type="compositionally biased region" description="Acidic residues" evidence="1">
    <location>
        <begin position="32"/>
        <end position="47"/>
    </location>
</feature>
<dbReference type="Pfam" id="PF10163">
    <property type="entry name" value="EnY2"/>
    <property type="match status" value="1"/>
</dbReference>
<gene>
    <name evidence="2" type="ORF">PCON_10316</name>
</gene>
<accession>U4LGZ4</accession>
<keyword evidence="3" id="KW-1185">Reference proteome</keyword>
<dbReference type="GO" id="GO:0005643">
    <property type="term" value="C:nuclear pore"/>
    <property type="evidence" value="ECO:0007669"/>
    <property type="project" value="InterPro"/>
</dbReference>
<reference evidence="2 3" key="1">
    <citation type="journal article" date="2013" name="PLoS Genet.">
        <title>The genome and development-dependent transcriptomes of Pyronema confluens: a window into fungal evolution.</title>
        <authorList>
            <person name="Traeger S."/>
            <person name="Altegoer F."/>
            <person name="Freitag M."/>
            <person name="Gabaldon T."/>
            <person name="Kempken F."/>
            <person name="Kumar A."/>
            <person name="Marcet-Houben M."/>
            <person name="Poggeler S."/>
            <person name="Stajich J.E."/>
            <person name="Nowrousian M."/>
        </authorList>
    </citation>
    <scope>NUCLEOTIDE SEQUENCE [LARGE SCALE GENOMIC DNA]</scope>
    <source>
        <strain evidence="3">CBS 100304</strain>
        <tissue evidence="2">Vegetative mycelium</tissue>
    </source>
</reference>
<dbReference type="InterPro" id="IPR018783">
    <property type="entry name" value="TF_ENY2"/>
</dbReference>
<dbReference type="GO" id="GO:0006406">
    <property type="term" value="P:mRNA export from nucleus"/>
    <property type="evidence" value="ECO:0007669"/>
    <property type="project" value="InterPro"/>
</dbReference>
<dbReference type="InterPro" id="IPR038212">
    <property type="entry name" value="TF_EnY2_sf"/>
</dbReference>
<dbReference type="GO" id="GO:0000124">
    <property type="term" value="C:SAGA complex"/>
    <property type="evidence" value="ECO:0007669"/>
    <property type="project" value="InterPro"/>
</dbReference>
<dbReference type="EMBL" id="HF935557">
    <property type="protein sequence ID" value="CCX31188.1"/>
    <property type="molecule type" value="Genomic_DNA"/>
</dbReference>
<protein>
    <submittedName>
        <fullName evidence="2">Similar to Enhancer of yellow 2 transcription factor acc. no. B0WG73</fullName>
    </submittedName>
</protein>
<dbReference type="OrthoDB" id="6221744at2759"/>
<proteinExistence type="predicted"/>
<dbReference type="GO" id="GO:0003713">
    <property type="term" value="F:transcription coactivator activity"/>
    <property type="evidence" value="ECO:0007669"/>
    <property type="project" value="InterPro"/>
</dbReference>
<evidence type="ECO:0000313" key="3">
    <source>
        <dbReference type="Proteomes" id="UP000018144"/>
    </source>
</evidence>
<sequence length="135" mass="15268">MYILSLPTSGDVAQRATEVTEEERETPATEISDSDEDEGEENEPEPESESKLELESTDEDEPLESHLLQLLQESGWSENLRNLCQERLRDPTANIGNYEELRNSVDTQAKEMVPEAVKAEMVKKIAVLLRGMCEE</sequence>